<dbReference type="Proteomes" id="UP000290527">
    <property type="component" value="Unassembled WGS sequence"/>
</dbReference>
<accession>A0A401HNL0</accession>
<dbReference type="AlphaFoldDB" id="A0A401HNL0"/>
<sequence length="311" mass="36222">MKNTDVEKNVLIREIYGMIREIRRELNLKDIKLEIVDVEIIREGGDTLLNICVLTRSDKSTIIGPGGWVVGKLREYLKDRFPGNLKILVDTYIDRVIIRKKMEKALSTLESIGLKKGERIVILVQCCYDLGVLDFLRKYFKVFVVSLSIGSVVLPPKNRKLIEDYLLKHRIPHKFLNPIELKGEDIKEVLGRYPCDFCNDVVFKFVVEECKRMGIGYLINNHIHQEIERFKDIYLINFLKLYPLKRDTLRINYPYLKCPLMIQSLKRDKDLKVKVIRDIVSEVYEGLMEPGIGAEVILEIGRVGENKKKKI</sequence>
<organism evidence="1 2">
    <name type="scientific">Methanofervidicoccus abyssi</name>
    <dbReference type="NCBI Taxonomy" id="2082189"/>
    <lineage>
        <taxon>Archaea</taxon>
        <taxon>Methanobacteriati</taxon>
        <taxon>Methanobacteriota</taxon>
        <taxon>Methanomada group</taxon>
        <taxon>Methanococci</taxon>
        <taxon>Methanococcales</taxon>
        <taxon>Methanofervidicoccus</taxon>
    </lineage>
</organism>
<dbReference type="EMBL" id="BFAX01000001">
    <property type="protein sequence ID" value="GBF35820.1"/>
    <property type="molecule type" value="Genomic_DNA"/>
</dbReference>
<evidence type="ECO:0000313" key="1">
    <source>
        <dbReference type="EMBL" id="GBF35820.1"/>
    </source>
</evidence>
<protein>
    <submittedName>
        <fullName evidence="1">Uncharacterized protein</fullName>
    </submittedName>
</protein>
<gene>
    <name evidence="1" type="ORF">MHHB_P0045</name>
</gene>
<evidence type="ECO:0000313" key="2">
    <source>
        <dbReference type="Proteomes" id="UP000290527"/>
    </source>
</evidence>
<name>A0A401HNL0_9EURY</name>
<proteinExistence type="predicted"/>
<keyword evidence="2" id="KW-1185">Reference proteome</keyword>
<comment type="caution">
    <text evidence="1">The sequence shown here is derived from an EMBL/GenBank/DDBJ whole genome shotgun (WGS) entry which is preliminary data.</text>
</comment>
<dbReference type="RefSeq" id="WP_131006616.1">
    <property type="nucleotide sequence ID" value="NZ_BFAX01000001.1"/>
</dbReference>
<reference evidence="1 2" key="1">
    <citation type="journal article" date="2019" name="Int. J. Syst. Evol. Microbiol.">
        <title>Methanofervidicoccus abyssi gen. nov., sp. nov., a hydrogenotrophic methanogen, isolated from a hydrothermal vent chimney in the Mid-Cayman Spreading Center, the Caribbean Sea.</title>
        <authorList>
            <person name="Sakai S."/>
            <person name="Takaki Y."/>
            <person name="Miyazaki M."/>
            <person name="Ogawara M."/>
            <person name="Yanagawa K."/>
            <person name="Miyazaki J."/>
            <person name="Takai K."/>
        </authorList>
    </citation>
    <scope>NUCLEOTIDE SEQUENCE [LARGE SCALE GENOMIC DNA]</scope>
    <source>
        <strain evidence="1 2">HHB</strain>
    </source>
</reference>
<dbReference type="OrthoDB" id="85793at2157"/>